<dbReference type="EMBL" id="JARKIB010000015">
    <property type="protein sequence ID" value="KAJ7771829.1"/>
    <property type="molecule type" value="Genomic_DNA"/>
</dbReference>
<feature type="signal peptide" evidence="5">
    <location>
        <begin position="1"/>
        <end position="19"/>
    </location>
</feature>
<dbReference type="AlphaFoldDB" id="A0AAD7NRM5"/>
<evidence type="ECO:0000313" key="7">
    <source>
        <dbReference type="EMBL" id="KAJ7771829.1"/>
    </source>
</evidence>
<feature type="chain" id="PRO_5042279211" description="MYND-type domain-containing protein" evidence="5">
    <location>
        <begin position="20"/>
        <end position="211"/>
    </location>
</feature>
<dbReference type="PROSITE" id="PS50865">
    <property type="entry name" value="ZF_MYND_2"/>
    <property type="match status" value="1"/>
</dbReference>
<feature type="domain" description="MYND-type" evidence="6">
    <location>
        <begin position="36"/>
        <end position="72"/>
    </location>
</feature>
<protein>
    <recommendedName>
        <fullName evidence="6">MYND-type domain-containing protein</fullName>
    </recommendedName>
</protein>
<evidence type="ECO:0000256" key="4">
    <source>
        <dbReference type="PROSITE-ProRule" id="PRU00134"/>
    </source>
</evidence>
<proteinExistence type="predicted"/>
<organism evidence="7 8">
    <name type="scientific">Mycena metata</name>
    <dbReference type="NCBI Taxonomy" id="1033252"/>
    <lineage>
        <taxon>Eukaryota</taxon>
        <taxon>Fungi</taxon>
        <taxon>Dikarya</taxon>
        <taxon>Basidiomycota</taxon>
        <taxon>Agaricomycotina</taxon>
        <taxon>Agaricomycetes</taxon>
        <taxon>Agaricomycetidae</taxon>
        <taxon>Agaricales</taxon>
        <taxon>Marasmiineae</taxon>
        <taxon>Mycenaceae</taxon>
        <taxon>Mycena</taxon>
    </lineage>
</organism>
<gene>
    <name evidence="7" type="ORF">B0H16DRAFT_1514890</name>
</gene>
<reference evidence="7" key="1">
    <citation type="submission" date="2023-03" db="EMBL/GenBank/DDBJ databases">
        <title>Massive genome expansion in bonnet fungi (Mycena s.s.) driven by repeated elements and novel gene families across ecological guilds.</title>
        <authorList>
            <consortium name="Lawrence Berkeley National Laboratory"/>
            <person name="Harder C.B."/>
            <person name="Miyauchi S."/>
            <person name="Viragh M."/>
            <person name="Kuo A."/>
            <person name="Thoen E."/>
            <person name="Andreopoulos B."/>
            <person name="Lu D."/>
            <person name="Skrede I."/>
            <person name="Drula E."/>
            <person name="Henrissat B."/>
            <person name="Morin E."/>
            <person name="Kohler A."/>
            <person name="Barry K."/>
            <person name="LaButti K."/>
            <person name="Morin E."/>
            <person name="Salamov A."/>
            <person name="Lipzen A."/>
            <person name="Mereny Z."/>
            <person name="Hegedus B."/>
            <person name="Baldrian P."/>
            <person name="Stursova M."/>
            <person name="Weitz H."/>
            <person name="Taylor A."/>
            <person name="Grigoriev I.V."/>
            <person name="Nagy L.G."/>
            <person name="Martin F."/>
            <person name="Kauserud H."/>
        </authorList>
    </citation>
    <scope>NUCLEOTIDE SEQUENCE</scope>
    <source>
        <strain evidence="7">CBHHK182m</strain>
    </source>
</reference>
<dbReference type="PROSITE" id="PS01360">
    <property type="entry name" value="ZF_MYND_1"/>
    <property type="match status" value="1"/>
</dbReference>
<keyword evidence="2 4" id="KW-0863">Zinc-finger</keyword>
<dbReference type="SUPFAM" id="SSF144232">
    <property type="entry name" value="HIT/MYND zinc finger-like"/>
    <property type="match status" value="1"/>
</dbReference>
<dbReference type="Gene3D" id="6.10.140.2220">
    <property type="match status" value="1"/>
</dbReference>
<dbReference type="Proteomes" id="UP001215598">
    <property type="component" value="Unassembled WGS sequence"/>
</dbReference>
<evidence type="ECO:0000256" key="2">
    <source>
        <dbReference type="ARBA" id="ARBA00022771"/>
    </source>
</evidence>
<keyword evidence="3" id="KW-0862">Zinc</keyword>
<evidence type="ECO:0000313" key="8">
    <source>
        <dbReference type="Proteomes" id="UP001215598"/>
    </source>
</evidence>
<dbReference type="GO" id="GO:0008270">
    <property type="term" value="F:zinc ion binding"/>
    <property type="evidence" value="ECO:0007669"/>
    <property type="project" value="UniProtKB-KW"/>
</dbReference>
<name>A0AAD7NRM5_9AGAR</name>
<accession>A0AAD7NRM5</accession>
<dbReference type="InterPro" id="IPR002893">
    <property type="entry name" value="Znf_MYND"/>
</dbReference>
<evidence type="ECO:0000256" key="3">
    <source>
        <dbReference type="ARBA" id="ARBA00022833"/>
    </source>
</evidence>
<evidence type="ECO:0000259" key="6">
    <source>
        <dbReference type="PROSITE" id="PS50865"/>
    </source>
</evidence>
<comment type="caution">
    <text evidence="7">The sequence shown here is derived from an EMBL/GenBank/DDBJ whole genome shotgun (WGS) entry which is preliminary data.</text>
</comment>
<keyword evidence="8" id="KW-1185">Reference proteome</keyword>
<sequence>MSLDLLLFLFILLAILVHSWKSSPPTPSSSIAKKPCIGCGKATTLRCSRCHAAYYCSAEHMRSDWRNHRTACRKAFDALLFPVDGDRPVLVKIPYTRRIDPDDGSYDDLDSPTLQRYIHGALAMKYVTKLGSHGPALDQALIVFHHDYLGDKKRNQCIEELTSGRMGIAWAGNVFVLRQKGGLYSEAYESAKMEDVAAMTRFLAEYEDGVP</sequence>
<evidence type="ECO:0000256" key="5">
    <source>
        <dbReference type="SAM" id="SignalP"/>
    </source>
</evidence>
<evidence type="ECO:0000256" key="1">
    <source>
        <dbReference type="ARBA" id="ARBA00022723"/>
    </source>
</evidence>
<dbReference type="Pfam" id="PF01753">
    <property type="entry name" value="zf-MYND"/>
    <property type="match status" value="1"/>
</dbReference>
<keyword evidence="1" id="KW-0479">Metal-binding</keyword>
<keyword evidence="5" id="KW-0732">Signal</keyword>